<reference evidence="3" key="1">
    <citation type="submission" date="2021-06" db="EMBL/GenBank/DDBJ databases">
        <authorList>
            <person name="Kallberg Y."/>
            <person name="Tangrot J."/>
            <person name="Rosling A."/>
        </authorList>
    </citation>
    <scope>NUCLEOTIDE SEQUENCE</scope>
    <source>
        <strain evidence="3">FL966</strain>
    </source>
</reference>
<dbReference type="PANTHER" id="PTHR35617">
    <property type="entry name" value="PHAGE_INTEGRASE DOMAIN-CONTAINING PROTEIN"/>
    <property type="match status" value="1"/>
</dbReference>
<keyword evidence="4" id="KW-1185">Reference proteome</keyword>
<dbReference type="SUPFAM" id="SSF56349">
    <property type="entry name" value="DNA breaking-rejoining enzymes"/>
    <property type="match status" value="1"/>
</dbReference>
<dbReference type="SUPFAM" id="SSF47823">
    <property type="entry name" value="lambda integrase-like, N-terminal domain"/>
    <property type="match status" value="1"/>
</dbReference>
<comment type="caution">
    <text evidence="3">The sequence shown here is derived from an EMBL/GenBank/DDBJ whole genome shotgun (WGS) entry which is preliminary data.</text>
</comment>
<feature type="compositionally biased region" description="Polar residues" evidence="2">
    <location>
        <begin position="7"/>
        <end position="18"/>
    </location>
</feature>
<dbReference type="OrthoDB" id="2448315at2759"/>
<dbReference type="Proteomes" id="UP000789759">
    <property type="component" value="Unassembled WGS sequence"/>
</dbReference>
<proteinExistence type="predicted"/>
<feature type="region of interest" description="Disordered" evidence="2">
    <location>
        <begin position="1"/>
        <end position="29"/>
    </location>
</feature>
<organism evidence="3 4">
    <name type="scientific">Cetraspora pellucida</name>
    <dbReference type="NCBI Taxonomy" id="1433469"/>
    <lineage>
        <taxon>Eukaryota</taxon>
        <taxon>Fungi</taxon>
        <taxon>Fungi incertae sedis</taxon>
        <taxon>Mucoromycota</taxon>
        <taxon>Glomeromycotina</taxon>
        <taxon>Glomeromycetes</taxon>
        <taxon>Diversisporales</taxon>
        <taxon>Gigasporaceae</taxon>
        <taxon>Cetraspora</taxon>
    </lineage>
</organism>
<accession>A0A9N9GKQ6</accession>
<keyword evidence="1" id="KW-0238">DNA-binding</keyword>
<sequence>MDISTLVPATQKDNSIRTSTASSSLDPSASSIVSSHICTWIDWCNIQTIDSTNCSINKIVEFLNYQKELGKAYNTIAGYYSAISKVYHKVEGTKIETHPGNNEDLLLLQLNKKTAFLPTISTGSRPSNLLRLNLLTLSNTFGGSNIKCELPKETKISVAKEKTNMYRMTEDSKKCLFLASNGNHKLVSSDTVAKWIKEILNYSDPNLTAKDTRVLAAFFAQNGGAELLAILALGNWSSYEVYQKFYQHGIWIMLECNNLPTTIIN</sequence>
<evidence type="ECO:0000256" key="1">
    <source>
        <dbReference type="ARBA" id="ARBA00023125"/>
    </source>
</evidence>
<evidence type="ECO:0000256" key="2">
    <source>
        <dbReference type="SAM" id="MobiDB-lite"/>
    </source>
</evidence>
<dbReference type="PANTHER" id="PTHR35617:SF3">
    <property type="entry name" value="CORE-BINDING (CB) DOMAIN-CONTAINING PROTEIN"/>
    <property type="match status" value="1"/>
</dbReference>
<dbReference type="InterPro" id="IPR011010">
    <property type="entry name" value="DNA_brk_join_enz"/>
</dbReference>
<gene>
    <name evidence="3" type="ORF">CPELLU_LOCUS7352</name>
</gene>
<dbReference type="EMBL" id="CAJVQA010004894">
    <property type="protein sequence ID" value="CAG8608812.1"/>
    <property type="molecule type" value="Genomic_DNA"/>
</dbReference>
<dbReference type="GO" id="GO:0003677">
    <property type="term" value="F:DNA binding"/>
    <property type="evidence" value="ECO:0007669"/>
    <property type="project" value="UniProtKB-KW"/>
</dbReference>
<dbReference type="InterPro" id="IPR010998">
    <property type="entry name" value="Integrase_recombinase_N"/>
</dbReference>
<evidence type="ECO:0000313" key="3">
    <source>
        <dbReference type="EMBL" id="CAG8608812.1"/>
    </source>
</evidence>
<protein>
    <submittedName>
        <fullName evidence="3">15904_t:CDS:1</fullName>
    </submittedName>
</protein>
<evidence type="ECO:0000313" key="4">
    <source>
        <dbReference type="Proteomes" id="UP000789759"/>
    </source>
</evidence>
<dbReference type="Gene3D" id="1.10.150.130">
    <property type="match status" value="1"/>
</dbReference>
<feature type="compositionally biased region" description="Low complexity" evidence="2">
    <location>
        <begin position="19"/>
        <end position="29"/>
    </location>
</feature>
<dbReference type="AlphaFoldDB" id="A0A9N9GKQ6"/>
<name>A0A9N9GKQ6_9GLOM</name>